<evidence type="ECO:0000313" key="3">
    <source>
        <dbReference type="Proteomes" id="UP000807469"/>
    </source>
</evidence>
<dbReference type="AlphaFoldDB" id="A0A9P5YXW4"/>
<sequence length="140" mass="15571">MSKASTDVRQLQFAIRILIESGFLYLAVAIAHFVAWFTTSTYAIAFISSINISVTGVLSNLILIRTATHHVKEMSRIDQDADAISNLHFHIAAMKYLGNPHGLETYIGVELQLRRNDEEQGTTTLDLNGDKGCGYRQQAE</sequence>
<protein>
    <submittedName>
        <fullName evidence="2">Uncharacterized protein</fullName>
    </submittedName>
</protein>
<reference evidence="2" key="1">
    <citation type="submission" date="2020-11" db="EMBL/GenBank/DDBJ databases">
        <authorList>
            <consortium name="DOE Joint Genome Institute"/>
            <person name="Ahrendt S."/>
            <person name="Riley R."/>
            <person name="Andreopoulos W."/>
            <person name="Labutti K."/>
            <person name="Pangilinan J."/>
            <person name="Ruiz-Duenas F.J."/>
            <person name="Barrasa J.M."/>
            <person name="Sanchez-Garcia M."/>
            <person name="Camarero S."/>
            <person name="Miyauchi S."/>
            <person name="Serrano A."/>
            <person name="Linde D."/>
            <person name="Babiker R."/>
            <person name="Drula E."/>
            <person name="Ayuso-Fernandez I."/>
            <person name="Pacheco R."/>
            <person name="Padilla G."/>
            <person name="Ferreira P."/>
            <person name="Barriuso J."/>
            <person name="Kellner H."/>
            <person name="Castanera R."/>
            <person name="Alfaro M."/>
            <person name="Ramirez L."/>
            <person name="Pisabarro A.G."/>
            <person name="Kuo A."/>
            <person name="Tritt A."/>
            <person name="Lipzen A."/>
            <person name="He G."/>
            <person name="Yan M."/>
            <person name="Ng V."/>
            <person name="Cullen D."/>
            <person name="Martin F."/>
            <person name="Rosso M.-N."/>
            <person name="Henrissat B."/>
            <person name="Hibbett D."/>
            <person name="Martinez A.T."/>
            <person name="Grigoriev I.V."/>
        </authorList>
    </citation>
    <scope>NUCLEOTIDE SEQUENCE</scope>
    <source>
        <strain evidence="2">CIRM-BRFM 674</strain>
    </source>
</reference>
<keyword evidence="1" id="KW-0472">Membrane</keyword>
<evidence type="ECO:0000313" key="2">
    <source>
        <dbReference type="EMBL" id="KAF9477088.1"/>
    </source>
</evidence>
<accession>A0A9P5YXW4</accession>
<dbReference type="EMBL" id="MU155272">
    <property type="protein sequence ID" value="KAF9477088.1"/>
    <property type="molecule type" value="Genomic_DNA"/>
</dbReference>
<organism evidence="2 3">
    <name type="scientific">Pholiota conissans</name>
    <dbReference type="NCBI Taxonomy" id="109636"/>
    <lineage>
        <taxon>Eukaryota</taxon>
        <taxon>Fungi</taxon>
        <taxon>Dikarya</taxon>
        <taxon>Basidiomycota</taxon>
        <taxon>Agaricomycotina</taxon>
        <taxon>Agaricomycetes</taxon>
        <taxon>Agaricomycetidae</taxon>
        <taxon>Agaricales</taxon>
        <taxon>Agaricineae</taxon>
        <taxon>Strophariaceae</taxon>
        <taxon>Pholiota</taxon>
    </lineage>
</organism>
<keyword evidence="1" id="KW-1133">Transmembrane helix</keyword>
<dbReference type="Proteomes" id="UP000807469">
    <property type="component" value="Unassembled WGS sequence"/>
</dbReference>
<keyword evidence="3" id="KW-1185">Reference proteome</keyword>
<feature type="transmembrane region" description="Helical" evidence="1">
    <location>
        <begin position="13"/>
        <end position="36"/>
    </location>
</feature>
<keyword evidence="1" id="KW-0812">Transmembrane</keyword>
<proteinExistence type="predicted"/>
<evidence type="ECO:0000256" key="1">
    <source>
        <dbReference type="SAM" id="Phobius"/>
    </source>
</evidence>
<dbReference type="OrthoDB" id="10590763at2759"/>
<feature type="transmembrane region" description="Helical" evidence="1">
    <location>
        <begin position="42"/>
        <end position="64"/>
    </location>
</feature>
<gene>
    <name evidence="2" type="ORF">BDN70DRAFT_896812</name>
</gene>
<comment type="caution">
    <text evidence="2">The sequence shown here is derived from an EMBL/GenBank/DDBJ whole genome shotgun (WGS) entry which is preliminary data.</text>
</comment>
<name>A0A9P5YXW4_9AGAR</name>